<protein>
    <submittedName>
        <fullName evidence="1">Uncharacterized protein</fullName>
    </submittedName>
</protein>
<reference evidence="1" key="1">
    <citation type="submission" date="2014-11" db="EMBL/GenBank/DDBJ databases">
        <authorList>
            <person name="Amaro Gonzalez C."/>
        </authorList>
    </citation>
    <scope>NUCLEOTIDE SEQUENCE</scope>
</reference>
<dbReference type="AlphaFoldDB" id="A0A0E9W072"/>
<accession>A0A0E9W072</accession>
<name>A0A0E9W072_ANGAN</name>
<reference evidence="1" key="2">
    <citation type="journal article" date="2015" name="Fish Shellfish Immunol.">
        <title>Early steps in the European eel (Anguilla anguilla)-Vibrio vulnificus interaction in the gills: Role of the RtxA13 toxin.</title>
        <authorList>
            <person name="Callol A."/>
            <person name="Pajuelo D."/>
            <person name="Ebbesson L."/>
            <person name="Teles M."/>
            <person name="MacKenzie S."/>
            <person name="Amaro C."/>
        </authorList>
    </citation>
    <scope>NUCLEOTIDE SEQUENCE</scope>
</reference>
<proteinExistence type="predicted"/>
<dbReference type="EMBL" id="GBXM01025617">
    <property type="protein sequence ID" value="JAH82960.1"/>
    <property type="molecule type" value="Transcribed_RNA"/>
</dbReference>
<sequence length="52" mass="6138">MTKCKPRKHEGTPRNIIFSCSVNCKYCKNSVQHCKKHWLNENKCFCITLSHI</sequence>
<evidence type="ECO:0000313" key="1">
    <source>
        <dbReference type="EMBL" id="JAH82960.1"/>
    </source>
</evidence>
<organism evidence="1">
    <name type="scientific">Anguilla anguilla</name>
    <name type="common">European freshwater eel</name>
    <name type="synonym">Muraena anguilla</name>
    <dbReference type="NCBI Taxonomy" id="7936"/>
    <lineage>
        <taxon>Eukaryota</taxon>
        <taxon>Metazoa</taxon>
        <taxon>Chordata</taxon>
        <taxon>Craniata</taxon>
        <taxon>Vertebrata</taxon>
        <taxon>Euteleostomi</taxon>
        <taxon>Actinopterygii</taxon>
        <taxon>Neopterygii</taxon>
        <taxon>Teleostei</taxon>
        <taxon>Anguilliformes</taxon>
        <taxon>Anguillidae</taxon>
        <taxon>Anguilla</taxon>
    </lineage>
</organism>